<dbReference type="RefSeq" id="WP_203242102.1">
    <property type="nucleotide sequence ID" value="NZ_JAFBRH010000002.1"/>
</dbReference>
<comment type="caution">
    <text evidence="9">The sequence shown here is derived from an EMBL/GenBank/DDBJ whole genome shotgun (WGS) entry which is preliminary data.</text>
</comment>
<evidence type="ECO:0000256" key="5">
    <source>
        <dbReference type="ARBA" id="ARBA00022737"/>
    </source>
</evidence>
<dbReference type="Proteomes" id="UP000732193">
    <property type="component" value="Unassembled WGS sequence"/>
</dbReference>
<dbReference type="SUPFAM" id="SSF51120">
    <property type="entry name" value="beta-Roll"/>
    <property type="match status" value="4"/>
</dbReference>
<evidence type="ECO:0000313" key="10">
    <source>
        <dbReference type="Proteomes" id="UP000732193"/>
    </source>
</evidence>
<dbReference type="GO" id="GO:0005576">
    <property type="term" value="C:extracellular region"/>
    <property type="evidence" value="ECO:0007669"/>
    <property type="project" value="UniProtKB-SubCell"/>
</dbReference>
<feature type="region of interest" description="Disordered" evidence="8">
    <location>
        <begin position="503"/>
        <end position="595"/>
    </location>
</feature>
<protein>
    <recommendedName>
        <fullName evidence="11">Peptidase M10 serralysin C-terminal domain-containing protein</fullName>
    </recommendedName>
</protein>
<dbReference type="EMBL" id="JAFBRM010000002">
    <property type="protein sequence ID" value="MBM1713817.1"/>
    <property type="molecule type" value="Genomic_DNA"/>
</dbReference>
<dbReference type="InterPro" id="IPR011049">
    <property type="entry name" value="Serralysin-like_metalloprot_C"/>
</dbReference>
<dbReference type="PRINTS" id="PR01488">
    <property type="entry name" value="RTXTOXINA"/>
</dbReference>
<dbReference type="InterPro" id="IPR018511">
    <property type="entry name" value="Hemolysin-typ_Ca-bd_CS"/>
</dbReference>
<dbReference type="PROSITE" id="PS00330">
    <property type="entry name" value="HEMOLYSIN_CALCIUM"/>
    <property type="match status" value="5"/>
</dbReference>
<accession>A0AAE3B619</accession>
<evidence type="ECO:0008006" key="11">
    <source>
        <dbReference type="Google" id="ProtNLM"/>
    </source>
</evidence>
<dbReference type="Pfam" id="PF00353">
    <property type="entry name" value="HemolysinCabind"/>
    <property type="match status" value="7"/>
</dbReference>
<gene>
    <name evidence="9" type="ORF">JQV55_09610</name>
</gene>
<proteinExistence type="predicted"/>
<dbReference type="InterPro" id="IPR050557">
    <property type="entry name" value="RTX_toxin/Mannuronan_C5-epim"/>
</dbReference>
<keyword evidence="7" id="KW-0472">Membrane</keyword>
<dbReference type="InterPro" id="IPR003995">
    <property type="entry name" value="RTX_toxin_determinant-A"/>
</dbReference>
<feature type="compositionally biased region" description="Polar residues" evidence="8">
    <location>
        <begin position="558"/>
        <end position="568"/>
    </location>
</feature>
<reference evidence="9 10" key="1">
    <citation type="submission" date="2021-01" db="EMBL/GenBank/DDBJ databases">
        <title>Diatom-associated Roseobacters Show Island Model of Population Structure.</title>
        <authorList>
            <person name="Qu L."/>
            <person name="Feng X."/>
            <person name="Chen Y."/>
            <person name="Li L."/>
            <person name="Wang X."/>
            <person name="Hu Z."/>
            <person name="Wang H."/>
            <person name="Luo H."/>
        </authorList>
    </citation>
    <scope>NUCLEOTIDE SEQUENCE [LARGE SCALE GENOMIC DNA]</scope>
    <source>
        <strain evidence="9 10">TR60-84</strain>
    </source>
</reference>
<evidence type="ECO:0000256" key="1">
    <source>
        <dbReference type="ARBA" id="ARBA00004370"/>
    </source>
</evidence>
<dbReference type="SUPFAM" id="SSF50956">
    <property type="entry name" value="Thermostable phytase (3-phytase)"/>
    <property type="match status" value="1"/>
</dbReference>
<evidence type="ECO:0000256" key="2">
    <source>
        <dbReference type="ARBA" id="ARBA00004613"/>
    </source>
</evidence>
<dbReference type="PANTHER" id="PTHR38340:SF1">
    <property type="entry name" value="S-LAYER PROTEIN"/>
    <property type="match status" value="1"/>
</dbReference>
<dbReference type="InterPro" id="IPR001343">
    <property type="entry name" value="Hemolysn_Ca-bd"/>
</dbReference>
<evidence type="ECO:0000256" key="4">
    <source>
        <dbReference type="ARBA" id="ARBA00022656"/>
    </source>
</evidence>
<keyword evidence="10" id="KW-1185">Reference proteome</keyword>
<comment type="subcellular location">
    <subcellularLocation>
        <location evidence="1">Membrane</location>
    </subcellularLocation>
    <subcellularLocation>
        <location evidence="2">Secreted</location>
    </subcellularLocation>
</comment>
<keyword evidence="3" id="KW-0964">Secreted</keyword>
<dbReference type="PANTHER" id="PTHR38340">
    <property type="entry name" value="S-LAYER PROTEIN"/>
    <property type="match status" value="1"/>
</dbReference>
<evidence type="ECO:0000256" key="7">
    <source>
        <dbReference type="ARBA" id="ARBA00023136"/>
    </source>
</evidence>
<name>A0AAE3B619_9RHOB</name>
<evidence type="ECO:0000313" key="9">
    <source>
        <dbReference type="EMBL" id="MBM1713817.1"/>
    </source>
</evidence>
<keyword evidence="4" id="KW-0800">Toxin</keyword>
<dbReference type="Gene3D" id="2.150.10.10">
    <property type="entry name" value="Serralysin-like metalloprotease, C-terminal"/>
    <property type="match status" value="4"/>
</dbReference>
<dbReference type="GO" id="GO:0090729">
    <property type="term" value="F:toxin activity"/>
    <property type="evidence" value="ECO:0007669"/>
    <property type="project" value="UniProtKB-KW"/>
</dbReference>
<dbReference type="GO" id="GO:0005509">
    <property type="term" value="F:calcium ion binding"/>
    <property type="evidence" value="ECO:0007669"/>
    <property type="project" value="InterPro"/>
</dbReference>
<keyword evidence="6" id="KW-0843">Virulence</keyword>
<evidence type="ECO:0000256" key="3">
    <source>
        <dbReference type="ARBA" id="ARBA00022525"/>
    </source>
</evidence>
<dbReference type="GO" id="GO:0016020">
    <property type="term" value="C:membrane"/>
    <property type="evidence" value="ECO:0007669"/>
    <property type="project" value="UniProtKB-SubCell"/>
</dbReference>
<organism evidence="9 10">
    <name type="scientific">Sulfitobacter geojensis</name>
    <dbReference type="NCBI Taxonomy" id="1342299"/>
    <lineage>
        <taxon>Bacteria</taxon>
        <taxon>Pseudomonadati</taxon>
        <taxon>Pseudomonadota</taxon>
        <taxon>Alphaproteobacteria</taxon>
        <taxon>Rhodobacterales</taxon>
        <taxon>Roseobacteraceae</taxon>
        <taxon>Sulfitobacter</taxon>
    </lineage>
</organism>
<sequence>MVRAVFTNHGALPSSEEFGLVGLNDITVVDGAGGPMLFAVTRGDGWLSAYDLGGGAGNTVLDQQWRIAPHLLQLETTDLVLRDLGGTQQLYMAGLNNSALTGVRLDSDGVGTAIDGGITYTASGRNLSGLSEMELIGDGNTGLGALRNGGLVNISFGTGSTLNVSNINQGSAMQGERATGITSATHDGQTYAFVTYQGEDTVSMFRQGANGTMTHINDVDASDGFWVDRPGALTVTSSSDGKLYVVVAGSGSDSLSTFSVTPQGMVPVDHLIDSLGTRFADASHVTSVMVDGQNFVLAAGSDSGVSMFTVLPGGRLQHIDAMPAEAATPLRGITSIDAMSTPDGLRFWVSTEAAPYLAEFSVALPNLGINLGASATGSTLNGSVGDDVLSGGAGNDRLNGNFGNDILLDGAGADTLRGDGGLDTFVLTEDGARDVIQDFQMGYDRIDMTDFSQTGAFGGMTIVSQSWGAEFRLGADVLEVRSADGSRFYAQDFDTTNLITGGRIQTDPALYPGGTGPARPDSNPGSSANPTGIDPETLAPAWQNEPTYALNRGGNDNGGTNAHDQITTGAGDDRVFGGLGNDTLHSGSGRDAVNGEGGNDLIHGGDDGDFLLGAAGFDTIDGGNGNDTISGDTFADSLSGGAGNDVMLGGDGFDQIRGGSGHDRVWAGSSPDRVWGGEGNDWISAGSNYGYSVDGVFGEGGNDTLFGNAGFDLLNGGDGDDVLDGGHQSDNLYGEDGNDILLGGLGFDRLFGGRGDDRIFGGDAGDGVFGQEGNDTMWGGEGGDRFFGGQGDDIIDGGTENDTIYGDAGFDTIIGGEGNDMMFGSFNADEFLFGNNHGNDTIGDFDALNDNEVIDLSGLDSLNRFTDVLDAASQSGQDVVVNTGGNSSIKLTHVNLTDLDENDFVF</sequence>
<dbReference type="PRINTS" id="PR00313">
    <property type="entry name" value="CABNDNGRPT"/>
</dbReference>
<keyword evidence="5" id="KW-0677">Repeat</keyword>
<dbReference type="AlphaFoldDB" id="A0AAE3B619"/>
<evidence type="ECO:0000256" key="6">
    <source>
        <dbReference type="ARBA" id="ARBA00023026"/>
    </source>
</evidence>
<evidence type="ECO:0000256" key="8">
    <source>
        <dbReference type="SAM" id="MobiDB-lite"/>
    </source>
</evidence>